<dbReference type="STRING" id="4155.A0A022PYL3"/>
<dbReference type="SUPFAM" id="SSF82171">
    <property type="entry name" value="DPP6 N-terminal domain-like"/>
    <property type="match status" value="1"/>
</dbReference>
<accession>A0A022PYL3</accession>
<evidence type="ECO:0000313" key="2">
    <source>
        <dbReference type="Proteomes" id="UP000030748"/>
    </source>
</evidence>
<dbReference type="PANTHER" id="PTHR22874">
    <property type="entry name" value="ACTIVATING MOLECULE IN BECN1-REGULATED AUTOPHAGY PROTEIN 1"/>
    <property type="match status" value="1"/>
</dbReference>
<protein>
    <recommendedName>
        <fullName evidence="3">Cleavage/polyadenylation specificity factor A subunit N-terminal domain-containing protein</fullName>
    </recommendedName>
</protein>
<dbReference type="PANTHER" id="PTHR22874:SF1">
    <property type="entry name" value="ACTIVATING MOLECULE IN BECN1-REGULATED AUTOPHAGY PROTEIN 1"/>
    <property type="match status" value="1"/>
</dbReference>
<dbReference type="PhylomeDB" id="A0A022PYL3"/>
<dbReference type="EMBL" id="KI632264">
    <property type="protein sequence ID" value="EYU20589.1"/>
    <property type="molecule type" value="Genomic_DNA"/>
</dbReference>
<proteinExistence type="predicted"/>
<keyword evidence="2" id="KW-1185">Reference proteome</keyword>
<organism evidence="1 2">
    <name type="scientific">Erythranthe guttata</name>
    <name type="common">Yellow monkey flower</name>
    <name type="synonym">Mimulus guttatus</name>
    <dbReference type="NCBI Taxonomy" id="4155"/>
    <lineage>
        <taxon>Eukaryota</taxon>
        <taxon>Viridiplantae</taxon>
        <taxon>Streptophyta</taxon>
        <taxon>Embryophyta</taxon>
        <taxon>Tracheophyta</taxon>
        <taxon>Spermatophyta</taxon>
        <taxon>Magnoliopsida</taxon>
        <taxon>eudicotyledons</taxon>
        <taxon>Gunneridae</taxon>
        <taxon>Pentapetalae</taxon>
        <taxon>asterids</taxon>
        <taxon>lamiids</taxon>
        <taxon>Lamiales</taxon>
        <taxon>Phrymaceae</taxon>
        <taxon>Erythranthe</taxon>
    </lineage>
</organism>
<dbReference type="InterPro" id="IPR052596">
    <property type="entry name" value="AMBRA1_autophagy"/>
</dbReference>
<sequence length="199" mass="22171">MQLRIWRHDMRNPQTPLDAPRLTIPHVVLQSSMGAHISPCGRFLAACVACLSPKPDLDDPRPQRVIYELRIYSLEKNTFGLVLESGAIRDAHCLTSIQFSPTSHHMVLAYGAQHGPVRRNYVIDGDERVTVHTILEIYTVPGLKIVKVLPCAVDRVVAACFHPSVGGGLLYATSLVLKYAEYYASVCFNFTYFLDKSGD</sequence>
<dbReference type="AlphaFoldDB" id="A0A022PYL3"/>
<dbReference type="Proteomes" id="UP000030748">
    <property type="component" value="Unassembled WGS sequence"/>
</dbReference>
<evidence type="ECO:0008006" key="3">
    <source>
        <dbReference type="Google" id="ProtNLM"/>
    </source>
</evidence>
<gene>
    <name evidence="1" type="ORF">MIMGU_mgv1a023755mg</name>
</gene>
<dbReference type="eggNOG" id="KOG0266">
    <property type="taxonomic scope" value="Eukaryota"/>
</dbReference>
<reference evidence="1 2" key="1">
    <citation type="journal article" date="2013" name="Proc. Natl. Acad. Sci. U.S.A.">
        <title>Fine-scale variation in meiotic recombination in Mimulus inferred from population shotgun sequencing.</title>
        <authorList>
            <person name="Hellsten U."/>
            <person name="Wright K.M."/>
            <person name="Jenkins J."/>
            <person name="Shu S."/>
            <person name="Yuan Y."/>
            <person name="Wessler S.R."/>
            <person name="Schmutz J."/>
            <person name="Willis J.H."/>
            <person name="Rokhsar D.S."/>
        </authorList>
    </citation>
    <scope>NUCLEOTIDE SEQUENCE [LARGE SCALE GENOMIC DNA]</scope>
    <source>
        <strain evidence="2">cv. DUN x IM62</strain>
    </source>
</reference>
<evidence type="ECO:0000313" key="1">
    <source>
        <dbReference type="EMBL" id="EYU20589.1"/>
    </source>
</evidence>
<name>A0A022PYL3_ERYGU</name>